<organism evidence="1">
    <name type="scientific">viral metagenome</name>
    <dbReference type="NCBI Taxonomy" id="1070528"/>
    <lineage>
        <taxon>unclassified sequences</taxon>
        <taxon>metagenomes</taxon>
        <taxon>organismal metagenomes</taxon>
    </lineage>
</organism>
<proteinExistence type="predicted"/>
<evidence type="ECO:0000313" key="1">
    <source>
        <dbReference type="EMBL" id="QJA69434.1"/>
    </source>
</evidence>
<protein>
    <submittedName>
        <fullName evidence="1">Uncharacterized protein</fullName>
    </submittedName>
</protein>
<dbReference type="AlphaFoldDB" id="A0A6M3JH98"/>
<name>A0A6M3JH98_9ZZZZ</name>
<gene>
    <name evidence="1" type="ORF">MM415A04606_0012</name>
</gene>
<dbReference type="EMBL" id="MT141705">
    <property type="protein sequence ID" value="QJA69434.1"/>
    <property type="molecule type" value="Genomic_DNA"/>
</dbReference>
<sequence>MTERTVETIDIGKGIKYAKVASRLAAFHEDNDACNVETSCEFKEGYTLFSAKLTTKKGTFTGHSLAKVTSGQKQFEKQETIAVGRALAFAGYLSSGDIASQEEMSDFRPATVTLDDLNDLKEQWAVKFAELVADADKPKKRRLFGEWVQQTLGVNFAMGGELDVADFRSWSMDDLDQCREALK</sequence>
<accession>A0A6M3JH98</accession>
<reference evidence="1" key="1">
    <citation type="submission" date="2020-03" db="EMBL/GenBank/DDBJ databases">
        <title>The deep terrestrial virosphere.</title>
        <authorList>
            <person name="Holmfeldt K."/>
            <person name="Nilsson E."/>
            <person name="Simone D."/>
            <person name="Lopez-Fernandez M."/>
            <person name="Wu X."/>
            <person name="de Brujin I."/>
            <person name="Lundin D."/>
            <person name="Andersson A."/>
            <person name="Bertilsson S."/>
            <person name="Dopson M."/>
        </authorList>
    </citation>
    <scope>NUCLEOTIDE SEQUENCE</scope>
    <source>
        <strain evidence="1">MM415A04606</strain>
    </source>
</reference>